<keyword evidence="2" id="KW-1185">Reference proteome</keyword>
<comment type="caution">
    <text evidence="1">The sequence shown here is derived from an EMBL/GenBank/DDBJ whole genome shotgun (WGS) entry which is preliminary data.</text>
</comment>
<reference evidence="1 2" key="1">
    <citation type="submission" date="2022-02" db="EMBL/GenBank/DDBJ databases">
        <title>The car tank lid bacteriome: a reservoir of bacteria with potential in bioremediation of fuel.</title>
        <authorList>
            <person name="Vidal-Verdu A."/>
            <person name="Gomez-Martinez D."/>
            <person name="Latorre-Perez A."/>
            <person name="Pereto J."/>
            <person name="Porcar M."/>
        </authorList>
    </citation>
    <scope>NUCLEOTIDE SEQUENCE [LARGE SCALE GENOMIC DNA]</scope>
    <source>
        <strain evidence="1 2">4D.3</strain>
    </source>
</reference>
<protein>
    <submittedName>
        <fullName evidence="1">DUF6098 family protein</fullName>
    </submittedName>
</protein>
<dbReference type="Pfam" id="PF19593">
    <property type="entry name" value="DUF6098"/>
    <property type="match status" value="1"/>
</dbReference>
<dbReference type="Proteomes" id="UP001651050">
    <property type="component" value="Unassembled WGS sequence"/>
</dbReference>
<sequence>MSLVTTGVDGLPELASLEDVARLVAASEGEPVYLRFSAGPDADRDAQDCDEESGCPLPGLSVSPLTPEPWWEHSVECWVARQLRRLVDFDSPADDRFPWVLTGRVVARGPDCEPLLVDVQPLGRIGLGVIVSSLASV</sequence>
<gene>
    <name evidence="1" type="ORF">M1843_19525</name>
</gene>
<dbReference type="RefSeq" id="WP_416345799.1">
    <property type="nucleotide sequence ID" value="NZ_JALQCY010000008.1"/>
</dbReference>
<evidence type="ECO:0000313" key="1">
    <source>
        <dbReference type="EMBL" id="MCK9795942.1"/>
    </source>
</evidence>
<name>A0ABT0J8X3_9MICO</name>
<accession>A0ABT0J8X3</accession>
<evidence type="ECO:0000313" key="2">
    <source>
        <dbReference type="Proteomes" id="UP001651050"/>
    </source>
</evidence>
<proteinExistence type="predicted"/>
<dbReference type="InterPro" id="IPR046080">
    <property type="entry name" value="DUF6098"/>
</dbReference>
<dbReference type="EMBL" id="JALQCY010000008">
    <property type="protein sequence ID" value="MCK9795942.1"/>
    <property type="molecule type" value="Genomic_DNA"/>
</dbReference>
<organism evidence="1 2">
    <name type="scientific">Isoptericola peretonis</name>
    <dbReference type="NCBI Taxonomy" id="2918523"/>
    <lineage>
        <taxon>Bacteria</taxon>
        <taxon>Bacillati</taxon>
        <taxon>Actinomycetota</taxon>
        <taxon>Actinomycetes</taxon>
        <taxon>Micrococcales</taxon>
        <taxon>Promicromonosporaceae</taxon>
        <taxon>Isoptericola</taxon>
    </lineage>
</organism>